<keyword evidence="3" id="KW-1185">Reference proteome</keyword>
<dbReference type="PANTHER" id="PTHR21432:SF20">
    <property type="entry name" value="ACETYL-COA HYDROLASE"/>
    <property type="match status" value="1"/>
</dbReference>
<reference evidence="2 3" key="1">
    <citation type="submission" date="2013-11" db="EMBL/GenBank/DDBJ databases">
        <title>Single cell genomics of uncultured Tannerella BU063 (oral taxon 286).</title>
        <authorList>
            <person name="Beall C.J."/>
            <person name="Campbell A.G."/>
            <person name="Griffen A.L."/>
            <person name="Podar M."/>
            <person name="Leys E.J."/>
        </authorList>
    </citation>
    <scope>NUCLEOTIDE SEQUENCE [LARGE SCALE GENOMIC DNA]</scope>
    <source>
        <strain evidence="2">Cell 6/7/9</strain>
    </source>
</reference>
<comment type="caution">
    <text evidence="2">The sequence shown here is derived from an EMBL/GenBank/DDBJ whole genome shotgun (WGS) entry which is preliminary data.</text>
</comment>
<evidence type="ECO:0000313" key="2">
    <source>
        <dbReference type="EMBL" id="ETK10932.1"/>
    </source>
</evidence>
<proteinExistence type="predicted"/>
<dbReference type="Gene3D" id="3.40.1080.20">
    <property type="entry name" value="Acetyl-CoA hydrolase/transferase C-terminal domain"/>
    <property type="match status" value="1"/>
</dbReference>
<accession>W2CWW6</accession>
<dbReference type="GO" id="GO:0006083">
    <property type="term" value="P:acetate metabolic process"/>
    <property type="evidence" value="ECO:0007669"/>
    <property type="project" value="InterPro"/>
</dbReference>
<dbReference type="EMBL" id="AYYD01000438">
    <property type="protein sequence ID" value="ETK10932.1"/>
    <property type="molecule type" value="Genomic_DNA"/>
</dbReference>
<dbReference type="InterPro" id="IPR026888">
    <property type="entry name" value="AcetylCoA_hyd_C"/>
</dbReference>
<dbReference type="Pfam" id="PF13336">
    <property type="entry name" value="AcetylCoA_hyd_C"/>
    <property type="match status" value="1"/>
</dbReference>
<gene>
    <name evidence="2" type="ORF">T231_02140</name>
</gene>
<dbReference type="InterPro" id="IPR038460">
    <property type="entry name" value="AcetylCoA_hyd_C_sf"/>
</dbReference>
<feature type="domain" description="Acetyl-CoA hydrolase/transferase C-terminal" evidence="1">
    <location>
        <begin position="69"/>
        <end position="155"/>
    </location>
</feature>
<organism evidence="2 3">
    <name type="scientific">Tannerella sp. oral taxon BU063 isolate Cell 6/7/9</name>
    <dbReference type="NCBI Taxonomy" id="1411021"/>
    <lineage>
        <taxon>Bacteria</taxon>
        <taxon>Pseudomonadati</taxon>
        <taxon>Bacteroidota</taxon>
        <taxon>Bacteroidia</taxon>
        <taxon>Bacteroidales</taxon>
        <taxon>Tannerellaceae</taxon>
        <taxon>Tannerella</taxon>
    </lineage>
</organism>
<dbReference type="GO" id="GO:0008775">
    <property type="term" value="F:acetate CoA-transferase activity"/>
    <property type="evidence" value="ECO:0007669"/>
    <property type="project" value="InterPro"/>
</dbReference>
<feature type="non-terminal residue" evidence="2">
    <location>
        <position position="158"/>
    </location>
</feature>
<sequence>ELVEDGSTLQLGIGAIPDAVLKCLSDKKDLGLHTEMFADGAIDLIERGVINGSRKTLHPGKHVATFLMGSRRFYDFVNNNPDVEMRPVDYVNNPCVIMKNEKMVSINSCIEVDLMGQVTSECIGQTQFSGTGGQVDYVRGAALADDGKSTIKFPAGIA</sequence>
<evidence type="ECO:0000313" key="3">
    <source>
        <dbReference type="Proteomes" id="UP000018874"/>
    </source>
</evidence>
<dbReference type="PANTHER" id="PTHR21432">
    <property type="entry name" value="ACETYL-COA HYDROLASE-RELATED"/>
    <property type="match status" value="1"/>
</dbReference>
<name>W2CWW6_9BACT</name>
<protein>
    <recommendedName>
        <fullName evidence="1">Acetyl-CoA hydrolase/transferase C-terminal domain-containing protein</fullName>
    </recommendedName>
</protein>
<dbReference type="InterPro" id="IPR046433">
    <property type="entry name" value="ActCoA_hydro"/>
</dbReference>
<dbReference type="SUPFAM" id="SSF100950">
    <property type="entry name" value="NagB/RpiA/CoA transferase-like"/>
    <property type="match status" value="1"/>
</dbReference>
<dbReference type="Gene3D" id="3.30.750.70">
    <property type="entry name" value="4-hydroxybutyrate coenzyme like domains"/>
    <property type="match status" value="1"/>
</dbReference>
<evidence type="ECO:0000259" key="1">
    <source>
        <dbReference type="Pfam" id="PF13336"/>
    </source>
</evidence>
<feature type="non-terminal residue" evidence="2">
    <location>
        <position position="1"/>
    </location>
</feature>
<dbReference type="AlphaFoldDB" id="W2CWW6"/>
<dbReference type="InterPro" id="IPR037171">
    <property type="entry name" value="NagB/RpiA_transferase-like"/>
</dbReference>
<dbReference type="Proteomes" id="UP000018874">
    <property type="component" value="Unassembled WGS sequence"/>
</dbReference>